<dbReference type="Gene3D" id="3.40.50.300">
    <property type="entry name" value="P-loop containing nucleotide triphosphate hydrolases"/>
    <property type="match status" value="1"/>
</dbReference>
<feature type="region of interest" description="Disordered" evidence="1">
    <location>
        <begin position="43"/>
        <end position="74"/>
    </location>
</feature>
<dbReference type="SMART" id="SM00382">
    <property type="entry name" value="AAA"/>
    <property type="match status" value="1"/>
</dbReference>
<accession>A0A7W3ZLR4</accession>
<feature type="compositionally biased region" description="Low complexity" evidence="1">
    <location>
        <begin position="352"/>
        <end position="365"/>
    </location>
</feature>
<dbReference type="PANTHER" id="PTHR24216:SF65">
    <property type="entry name" value="PAXILLIN-LIKE PROTEIN 1"/>
    <property type="match status" value="1"/>
</dbReference>
<feature type="compositionally biased region" description="Low complexity" evidence="1">
    <location>
        <begin position="861"/>
        <end position="881"/>
    </location>
</feature>
<feature type="domain" description="AAA+ ATPase" evidence="2">
    <location>
        <begin position="100"/>
        <end position="228"/>
    </location>
</feature>
<organism evidence="3 4">
    <name type="scientific">Streptomyces alkaliterrae</name>
    <dbReference type="NCBI Taxonomy" id="2213162"/>
    <lineage>
        <taxon>Bacteria</taxon>
        <taxon>Bacillati</taxon>
        <taxon>Actinomycetota</taxon>
        <taxon>Actinomycetes</taxon>
        <taxon>Kitasatosporales</taxon>
        <taxon>Streptomycetaceae</taxon>
        <taxon>Streptomyces</taxon>
    </lineage>
</organism>
<feature type="region of interest" description="Disordered" evidence="1">
    <location>
        <begin position="645"/>
        <end position="701"/>
    </location>
</feature>
<dbReference type="InterPro" id="IPR027417">
    <property type="entry name" value="P-loop_NTPase"/>
</dbReference>
<evidence type="ECO:0000313" key="4">
    <source>
        <dbReference type="Proteomes" id="UP000525686"/>
    </source>
</evidence>
<dbReference type="GO" id="GO:0005524">
    <property type="term" value="F:ATP binding"/>
    <property type="evidence" value="ECO:0007669"/>
    <property type="project" value="UniProtKB-KW"/>
</dbReference>
<proteinExistence type="predicted"/>
<dbReference type="PANTHER" id="PTHR24216">
    <property type="entry name" value="PAXILLIN-RELATED"/>
    <property type="match status" value="1"/>
</dbReference>
<gene>
    <name evidence="3" type="ORF">H3146_06420</name>
</gene>
<evidence type="ECO:0000256" key="1">
    <source>
        <dbReference type="SAM" id="MobiDB-lite"/>
    </source>
</evidence>
<reference evidence="4" key="1">
    <citation type="submission" date="2020-05" db="EMBL/GenBank/DDBJ databases">
        <title>Classification of alakaliphilic streptomycetes isolated from an alkaline soil next to Lonar Crater, India and a proposal for the recognition of Streptomyces alkaliterrae sp. nov.</title>
        <authorList>
            <person name="Golinska P."/>
        </authorList>
    </citation>
    <scope>NUCLEOTIDE SEQUENCE [LARGE SCALE GENOMIC DNA]</scope>
    <source>
        <strain evidence="4">OF3</strain>
    </source>
</reference>
<feature type="compositionally biased region" description="Low complexity" evidence="1">
    <location>
        <begin position="816"/>
        <end position="831"/>
    </location>
</feature>
<dbReference type="EMBL" id="JABJWZ010000034">
    <property type="protein sequence ID" value="MBB1253003.1"/>
    <property type="molecule type" value="Genomic_DNA"/>
</dbReference>
<feature type="compositionally biased region" description="Basic and acidic residues" evidence="1">
    <location>
        <begin position="53"/>
        <end position="68"/>
    </location>
</feature>
<feature type="region of interest" description="Disordered" evidence="1">
    <location>
        <begin position="286"/>
        <end position="397"/>
    </location>
</feature>
<dbReference type="AlphaFoldDB" id="A0A7W3ZLR4"/>
<protein>
    <submittedName>
        <fullName evidence="3">ATP-binding protein</fullName>
    </submittedName>
</protein>
<evidence type="ECO:0000313" key="3">
    <source>
        <dbReference type="EMBL" id="MBB1253003.1"/>
    </source>
</evidence>
<evidence type="ECO:0000259" key="2">
    <source>
        <dbReference type="SMART" id="SM00382"/>
    </source>
</evidence>
<keyword evidence="3" id="KW-0067">ATP-binding</keyword>
<dbReference type="SUPFAM" id="SSF52540">
    <property type="entry name" value="P-loop containing nucleoside triphosphate hydrolases"/>
    <property type="match status" value="1"/>
</dbReference>
<feature type="compositionally biased region" description="Low complexity" evidence="1">
    <location>
        <begin position="782"/>
        <end position="800"/>
    </location>
</feature>
<dbReference type="RefSeq" id="WP_181353738.1">
    <property type="nucleotide sequence ID" value="NZ_JABJWZ010000034.1"/>
</dbReference>
<sequence length="888" mass="91285">MDPTHRGPQGREGRDSGALARTVQLVAADYLVTVNPVDGSEIEICPPTSLPEPPKRRGTEAREARQRAAEPVPPAGEAALELPLLERKEERKRLVALLAQGRSVRLVGRPGSGRTALLNAVAADCAELAPDGVLRLSGHRRTPTDLLHEMFAAVHDAPYHRLGRAELLEAVARIGAVVVLDDAQFGGSALEELLLATPECAFLISATPDAAPPADQPADQTALVEVPLEGLSRTACMELLALAARRPLSEEETEWAADLWFESEGLPLRFLQAGALLRHRDRLRAPSGTTSQAAGPDGSGPDDTAPGGSDPADAVPSRARSADPFSGDGRTGQDTRPADTALHSLPDDRAGEAPSSDDSAASDESAAFDRTDADADTGTDAGSDADTDGGADTDAAAPALPPLSVSISPAQVAATLSPLALETLRFALALGGELPHQAHLPALVDDPRADTGLAELAAAGLATATGACYRLSGGVAGQLVAARTIGDRTGELPDFTDERENADRALRAAQHYAWWAGHPSVTAERVAGESGAVLSAIQGAKKAGHPSTAALLAHTASPVFAASLLWSAWESALRGGQEAARLAGEVAEEAYFHHELGVLALCLGNVERARAELEASIGLRGALADKRGAVAGRRALALVEDRAVQSTSAALPPEPQLPGAAVRPETPAAGTRRVTALQGSPPPGGPVAQSSAADASAERRRRWPVVGTARRNMAAAGAGVLLAVVLGTVMTLGNTSGKDAPTGDVRPSTSTSSDEQPFPSNVVEREKNSQAPTPVEPGRPVAPAETTPSPSPSGTEQGGTEQPTSEPDTPTVEPSEPTGRPTDPGEPTRTPTTPPTESEKPTPTPTPTPTETDDPEPDPEPSASFTSSSPPTTPTASASATEGTFVAA</sequence>
<dbReference type="Proteomes" id="UP000525686">
    <property type="component" value="Unassembled WGS sequence"/>
</dbReference>
<keyword evidence="3" id="KW-0547">Nucleotide-binding</keyword>
<feature type="region of interest" description="Disordered" evidence="1">
    <location>
        <begin position="733"/>
        <end position="888"/>
    </location>
</feature>
<feature type="compositionally biased region" description="Polar residues" evidence="1">
    <location>
        <begin position="747"/>
        <end position="759"/>
    </location>
</feature>
<dbReference type="InterPro" id="IPR003593">
    <property type="entry name" value="AAA+_ATPase"/>
</dbReference>
<name>A0A7W3ZLR4_9ACTN</name>
<comment type="caution">
    <text evidence="3">The sequence shown here is derived from an EMBL/GenBank/DDBJ whole genome shotgun (WGS) entry which is preliminary data.</text>
</comment>